<organism evidence="4 5">
    <name type="scientific">Bodo saltans</name>
    <name type="common">Flagellated protozoan</name>
    <dbReference type="NCBI Taxonomy" id="75058"/>
    <lineage>
        <taxon>Eukaryota</taxon>
        <taxon>Discoba</taxon>
        <taxon>Euglenozoa</taxon>
        <taxon>Kinetoplastea</taxon>
        <taxon>Metakinetoplastina</taxon>
        <taxon>Eubodonida</taxon>
        <taxon>Bodonidae</taxon>
        <taxon>Bodo</taxon>
    </lineage>
</organism>
<protein>
    <submittedName>
        <fullName evidence="4">Ras-related GTP-binding protein, putative</fullName>
    </submittedName>
</protein>
<dbReference type="InterPro" id="IPR001806">
    <property type="entry name" value="Small_GTPase"/>
</dbReference>
<dbReference type="SUPFAM" id="SSF52540">
    <property type="entry name" value="P-loop containing nucleoside triphosphate hydrolases"/>
    <property type="match status" value="1"/>
</dbReference>
<dbReference type="PROSITE" id="PS51420">
    <property type="entry name" value="RHO"/>
    <property type="match status" value="1"/>
</dbReference>
<accession>A0A0S4IRD6</accession>
<dbReference type="PRINTS" id="PR00449">
    <property type="entry name" value="RASTRNSFRMNG"/>
</dbReference>
<evidence type="ECO:0000313" key="4">
    <source>
        <dbReference type="EMBL" id="CUE78907.1"/>
    </source>
</evidence>
<dbReference type="SMART" id="SM00175">
    <property type="entry name" value="RAB"/>
    <property type="match status" value="1"/>
</dbReference>
<sequence>MELAYKLIVIGDSGVGKSNITMRFCDNKFFEDGVATLGIDFKYTTCRLVPDHTSDQPESVRLQVWDTAGHDRFATLTAGFYRSCQGIMLCFDLTNRGSFARLDVWYSRVKESIGDRFPPLILVGCKLDLVQDTSMHTPIPQVKPGTTGLMLRGDNYGFRQVDTAEAEAWAREHGALCYIETSAKENTNVARAFEILATCVARESTPLPPSSGSDKVPPRLIRAVPVPTEKPQKSGCPC</sequence>
<evidence type="ECO:0000313" key="5">
    <source>
        <dbReference type="Proteomes" id="UP000051952"/>
    </source>
</evidence>
<dbReference type="InterPro" id="IPR050227">
    <property type="entry name" value="Rab"/>
</dbReference>
<dbReference type="InterPro" id="IPR005225">
    <property type="entry name" value="Small_GTP-bd"/>
</dbReference>
<dbReference type="Proteomes" id="UP000051952">
    <property type="component" value="Unassembled WGS sequence"/>
</dbReference>
<feature type="region of interest" description="Disordered" evidence="3">
    <location>
        <begin position="204"/>
        <end position="238"/>
    </location>
</feature>
<evidence type="ECO:0000256" key="3">
    <source>
        <dbReference type="SAM" id="MobiDB-lite"/>
    </source>
</evidence>
<dbReference type="OrthoDB" id="9989112at2759"/>
<keyword evidence="1" id="KW-0547">Nucleotide-binding</keyword>
<evidence type="ECO:0000256" key="2">
    <source>
        <dbReference type="ARBA" id="ARBA00023134"/>
    </source>
</evidence>
<dbReference type="VEuPathDB" id="TriTrypDB:BSAL_56360"/>
<reference evidence="5" key="1">
    <citation type="submission" date="2015-09" db="EMBL/GenBank/DDBJ databases">
        <authorList>
            <consortium name="Pathogen Informatics"/>
        </authorList>
    </citation>
    <scope>NUCLEOTIDE SEQUENCE [LARGE SCALE GENOMIC DNA]</scope>
    <source>
        <strain evidence="5">Lake Konstanz</strain>
    </source>
</reference>
<dbReference type="EMBL" id="CYKH01000195">
    <property type="protein sequence ID" value="CUE78907.1"/>
    <property type="molecule type" value="Genomic_DNA"/>
</dbReference>
<dbReference type="PROSITE" id="PS51421">
    <property type="entry name" value="RAS"/>
    <property type="match status" value="1"/>
</dbReference>
<dbReference type="NCBIfam" id="TIGR00231">
    <property type="entry name" value="small_GTP"/>
    <property type="match status" value="1"/>
</dbReference>
<dbReference type="Gene3D" id="3.40.50.300">
    <property type="entry name" value="P-loop containing nucleotide triphosphate hydrolases"/>
    <property type="match status" value="1"/>
</dbReference>
<evidence type="ECO:0000256" key="1">
    <source>
        <dbReference type="ARBA" id="ARBA00022741"/>
    </source>
</evidence>
<name>A0A0S4IRD6_BODSA</name>
<keyword evidence="5" id="KW-1185">Reference proteome</keyword>
<keyword evidence="2" id="KW-0342">GTP-binding</keyword>
<proteinExistence type="predicted"/>
<dbReference type="GO" id="GO:0005525">
    <property type="term" value="F:GTP binding"/>
    <property type="evidence" value="ECO:0007669"/>
    <property type="project" value="UniProtKB-KW"/>
</dbReference>
<dbReference type="Pfam" id="PF00071">
    <property type="entry name" value="Ras"/>
    <property type="match status" value="1"/>
</dbReference>
<dbReference type="OMA" id="AFYRNCQ"/>
<dbReference type="PANTHER" id="PTHR47977">
    <property type="entry name" value="RAS-RELATED PROTEIN RAB"/>
    <property type="match status" value="1"/>
</dbReference>
<dbReference type="GO" id="GO:0003924">
    <property type="term" value="F:GTPase activity"/>
    <property type="evidence" value="ECO:0007669"/>
    <property type="project" value="InterPro"/>
</dbReference>
<dbReference type="FunFam" id="3.40.50.300:FF:001447">
    <property type="entry name" value="Ras-related protein Rab-1B"/>
    <property type="match status" value="1"/>
</dbReference>
<dbReference type="InterPro" id="IPR027417">
    <property type="entry name" value="P-loop_NTPase"/>
</dbReference>
<dbReference type="CDD" id="cd00154">
    <property type="entry name" value="Rab"/>
    <property type="match status" value="1"/>
</dbReference>
<dbReference type="SMART" id="SM00173">
    <property type="entry name" value="RAS"/>
    <property type="match status" value="1"/>
</dbReference>
<dbReference type="SMART" id="SM00174">
    <property type="entry name" value="RHO"/>
    <property type="match status" value="1"/>
</dbReference>
<gene>
    <name evidence="4" type="ORF">BSAL_56360</name>
</gene>
<dbReference type="AlphaFoldDB" id="A0A0S4IRD6"/>
<dbReference type="PROSITE" id="PS51419">
    <property type="entry name" value="RAB"/>
    <property type="match status" value="1"/>
</dbReference>